<dbReference type="AlphaFoldDB" id="A0A9W6RMG4"/>
<evidence type="ECO:0000313" key="1">
    <source>
        <dbReference type="EMBL" id="GLY78601.1"/>
    </source>
</evidence>
<name>A0A9W6RMG4_9ACTN</name>
<dbReference type="RefSeq" id="WP_285629457.1">
    <property type="nucleotide sequence ID" value="NZ_BSTJ01000009.1"/>
</dbReference>
<gene>
    <name evidence="1" type="ORF">Airi01_068680</name>
</gene>
<protein>
    <submittedName>
        <fullName evidence="1">Uncharacterized protein</fullName>
    </submittedName>
</protein>
<evidence type="ECO:0000313" key="2">
    <source>
        <dbReference type="Proteomes" id="UP001165135"/>
    </source>
</evidence>
<accession>A0A9W6RMG4</accession>
<dbReference type="EMBL" id="BSTJ01000009">
    <property type="protein sequence ID" value="GLY78601.1"/>
    <property type="molecule type" value="Genomic_DNA"/>
</dbReference>
<sequence length="246" mass="27450">MAKVGRLAEMGIFRATKSFFRDSESQAAKAATGSEPKVIAGSIPRKYRRELTRFAGPQGRAAMDTIEKYDVKVIFREGGGSLQDFRTNTIYIDVKNGYPTVQLIHEATHSRWAHEGRHADPSKLSRDDFIKQTLDEETDASVNDIKGTFELRKNGIKVPDAALQGHYVNGYENSYRWNEHLGKAQGKPLTYAELERLGDAGGRGAVNAAFHSGAIKASVTGAPYPQYYGDAWDAYQDWYRQYGQMS</sequence>
<reference evidence="1" key="1">
    <citation type="submission" date="2023-03" db="EMBL/GenBank/DDBJ databases">
        <title>Actinoallomurus iriomotensis NBRC 103681.</title>
        <authorList>
            <person name="Ichikawa N."/>
            <person name="Sato H."/>
            <person name="Tonouchi N."/>
        </authorList>
    </citation>
    <scope>NUCLEOTIDE SEQUENCE</scope>
    <source>
        <strain evidence="1">NBRC 103681</strain>
    </source>
</reference>
<organism evidence="1 2">
    <name type="scientific">Actinoallomurus iriomotensis</name>
    <dbReference type="NCBI Taxonomy" id="478107"/>
    <lineage>
        <taxon>Bacteria</taxon>
        <taxon>Bacillati</taxon>
        <taxon>Actinomycetota</taxon>
        <taxon>Actinomycetes</taxon>
        <taxon>Streptosporangiales</taxon>
        <taxon>Thermomonosporaceae</taxon>
        <taxon>Actinoallomurus</taxon>
    </lineage>
</organism>
<proteinExistence type="predicted"/>
<dbReference type="Proteomes" id="UP001165135">
    <property type="component" value="Unassembled WGS sequence"/>
</dbReference>
<comment type="caution">
    <text evidence="1">The sequence shown here is derived from an EMBL/GenBank/DDBJ whole genome shotgun (WGS) entry which is preliminary data.</text>
</comment>